<organism evidence="3 4">
    <name type="scientific">Geodia barretti</name>
    <name type="common">Barrett's horny sponge</name>
    <dbReference type="NCBI Taxonomy" id="519541"/>
    <lineage>
        <taxon>Eukaryota</taxon>
        <taxon>Metazoa</taxon>
        <taxon>Porifera</taxon>
        <taxon>Demospongiae</taxon>
        <taxon>Heteroscleromorpha</taxon>
        <taxon>Tetractinellida</taxon>
        <taxon>Astrophorina</taxon>
        <taxon>Geodiidae</taxon>
        <taxon>Geodia</taxon>
    </lineage>
</organism>
<gene>
    <name evidence="3" type="ORF">GBAR_LOCUS4858</name>
</gene>
<feature type="compositionally biased region" description="Basic and acidic residues" evidence="2">
    <location>
        <begin position="55"/>
        <end position="92"/>
    </location>
</feature>
<dbReference type="Gene3D" id="6.10.250.1050">
    <property type="match status" value="1"/>
</dbReference>
<proteinExistence type="inferred from homology"/>
<dbReference type="PANTHER" id="PTHR12398:SF20">
    <property type="entry name" value="PROTEIN PHOSPHATASE 1 REGULATORY INHIBITOR SUBUNIT 2"/>
    <property type="match status" value="1"/>
</dbReference>
<accession>A0AA35W9H5</accession>
<dbReference type="GO" id="GO:0004864">
    <property type="term" value="F:protein phosphatase inhibitor activity"/>
    <property type="evidence" value="ECO:0007669"/>
    <property type="project" value="InterPro"/>
</dbReference>
<feature type="compositionally biased region" description="Acidic residues" evidence="2">
    <location>
        <begin position="115"/>
        <end position="129"/>
    </location>
</feature>
<dbReference type="Proteomes" id="UP001174909">
    <property type="component" value="Unassembled WGS sequence"/>
</dbReference>
<dbReference type="PANTHER" id="PTHR12398">
    <property type="entry name" value="PROTEIN PHOSPHATASE INHIBITOR"/>
    <property type="match status" value="1"/>
</dbReference>
<dbReference type="Pfam" id="PF04979">
    <property type="entry name" value="IPP-2"/>
    <property type="match status" value="1"/>
</dbReference>
<feature type="compositionally biased region" description="Basic residues" evidence="2">
    <location>
        <begin position="151"/>
        <end position="161"/>
    </location>
</feature>
<sequence length="186" mass="21215">MAESAGQAVPPKAPVKGILKKGERTSKKGVGIETPREGEKAGAIQWDELNIMMTEHPEGKDYGHMKIDEPKTPYNRQEDSGDEGGEGKKTDFPDELAQRVTEAAEKPRASRWEDSSENEVDPDDLLSEEQIEHKRKFREWRKQHYDEFLARKRARERKKRKGQADENDSEEVGRDTSECMDTANTT</sequence>
<protein>
    <submittedName>
        <fullName evidence="3">Protein phosphatase inhibitor 2</fullName>
    </submittedName>
</protein>
<dbReference type="AlphaFoldDB" id="A0AA35W9H5"/>
<feature type="region of interest" description="Disordered" evidence="2">
    <location>
        <begin position="148"/>
        <end position="186"/>
    </location>
</feature>
<evidence type="ECO:0000313" key="4">
    <source>
        <dbReference type="Proteomes" id="UP001174909"/>
    </source>
</evidence>
<evidence type="ECO:0000256" key="1">
    <source>
        <dbReference type="ARBA" id="ARBA00005472"/>
    </source>
</evidence>
<dbReference type="EMBL" id="CASHTH010000710">
    <property type="protein sequence ID" value="CAI8006700.1"/>
    <property type="molecule type" value="Genomic_DNA"/>
</dbReference>
<keyword evidence="4" id="KW-1185">Reference proteome</keyword>
<dbReference type="InterPro" id="IPR007062">
    <property type="entry name" value="PPI-2"/>
</dbReference>
<feature type="compositionally biased region" description="Basic and acidic residues" evidence="2">
    <location>
        <begin position="102"/>
        <end position="114"/>
    </location>
</feature>
<comment type="similarity">
    <text evidence="1">Belongs to the protein phosphatase inhibitor 2 family.</text>
</comment>
<name>A0AA35W9H5_GEOBA</name>
<evidence type="ECO:0000313" key="3">
    <source>
        <dbReference type="EMBL" id="CAI8006700.1"/>
    </source>
</evidence>
<reference evidence="3" key="1">
    <citation type="submission" date="2023-03" db="EMBL/GenBank/DDBJ databases">
        <authorList>
            <person name="Steffen K."/>
            <person name="Cardenas P."/>
        </authorList>
    </citation>
    <scope>NUCLEOTIDE SEQUENCE</scope>
</reference>
<evidence type="ECO:0000256" key="2">
    <source>
        <dbReference type="SAM" id="MobiDB-lite"/>
    </source>
</evidence>
<dbReference type="GO" id="GO:0009966">
    <property type="term" value="P:regulation of signal transduction"/>
    <property type="evidence" value="ECO:0007669"/>
    <property type="project" value="InterPro"/>
</dbReference>
<feature type="region of interest" description="Disordered" evidence="2">
    <location>
        <begin position="1"/>
        <end position="129"/>
    </location>
</feature>
<comment type="caution">
    <text evidence="3">The sequence shown here is derived from an EMBL/GenBank/DDBJ whole genome shotgun (WGS) entry which is preliminary data.</text>
</comment>